<dbReference type="KEGG" id="tet:TTHERM_000182182"/>
<accession>W7XGQ4</accession>
<protein>
    <submittedName>
        <fullName evidence="1">Uncharacterized protein</fullName>
    </submittedName>
</protein>
<evidence type="ECO:0000313" key="1">
    <source>
        <dbReference type="EMBL" id="EWS76223.1"/>
    </source>
</evidence>
<name>W7XGQ4_TETTS</name>
<dbReference type="AlphaFoldDB" id="W7XGQ4"/>
<dbReference type="RefSeq" id="XP_012651270.1">
    <property type="nucleotide sequence ID" value="XM_012795816.1"/>
</dbReference>
<gene>
    <name evidence="1" type="ORF">TTHERM_000182182</name>
</gene>
<reference evidence="2" key="1">
    <citation type="journal article" date="2006" name="PLoS Biol.">
        <title>Macronuclear genome sequence of the ciliate Tetrahymena thermophila, a model eukaryote.</title>
        <authorList>
            <person name="Eisen J.A."/>
            <person name="Coyne R.S."/>
            <person name="Wu M."/>
            <person name="Wu D."/>
            <person name="Thiagarajan M."/>
            <person name="Wortman J.R."/>
            <person name="Badger J.H."/>
            <person name="Ren Q."/>
            <person name="Amedeo P."/>
            <person name="Jones K.M."/>
            <person name="Tallon L.J."/>
            <person name="Delcher A.L."/>
            <person name="Salzberg S.L."/>
            <person name="Silva J.C."/>
            <person name="Haas B.J."/>
            <person name="Majoros W.H."/>
            <person name="Farzad M."/>
            <person name="Carlton J.M."/>
            <person name="Smith R.K. Jr."/>
            <person name="Garg J."/>
            <person name="Pearlman R.E."/>
            <person name="Karrer K.M."/>
            <person name="Sun L."/>
            <person name="Manning G."/>
            <person name="Elde N.C."/>
            <person name="Turkewitz A.P."/>
            <person name="Asai D.J."/>
            <person name="Wilkes D.E."/>
            <person name="Wang Y."/>
            <person name="Cai H."/>
            <person name="Collins K."/>
            <person name="Stewart B.A."/>
            <person name="Lee S.R."/>
            <person name="Wilamowska K."/>
            <person name="Weinberg Z."/>
            <person name="Ruzzo W.L."/>
            <person name="Wloga D."/>
            <person name="Gaertig J."/>
            <person name="Frankel J."/>
            <person name="Tsao C.-C."/>
            <person name="Gorovsky M.A."/>
            <person name="Keeling P.J."/>
            <person name="Waller R.F."/>
            <person name="Patron N.J."/>
            <person name="Cherry J.M."/>
            <person name="Stover N.A."/>
            <person name="Krieger C.J."/>
            <person name="del Toro C."/>
            <person name="Ryder H.F."/>
            <person name="Williamson S.C."/>
            <person name="Barbeau R.A."/>
            <person name="Hamilton E.P."/>
            <person name="Orias E."/>
        </authorList>
    </citation>
    <scope>NUCLEOTIDE SEQUENCE [LARGE SCALE GENOMIC DNA]</scope>
    <source>
        <strain evidence="2">SB210</strain>
    </source>
</reference>
<evidence type="ECO:0000313" key="2">
    <source>
        <dbReference type="Proteomes" id="UP000009168"/>
    </source>
</evidence>
<keyword evidence="2" id="KW-1185">Reference proteome</keyword>
<dbReference type="EMBL" id="GG662840">
    <property type="protein sequence ID" value="EWS76223.1"/>
    <property type="molecule type" value="Genomic_DNA"/>
</dbReference>
<organism evidence="1 2">
    <name type="scientific">Tetrahymena thermophila (strain SB210)</name>
    <dbReference type="NCBI Taxonomy" id="312017"/>
    <lineage>
        <taxon>Eukaryota</taxon>
        <taxon>Sar</taxon>
        <taxon>Alveolata</taxon>
        <taxon>Ciliophora</taxon>
        <taxon>Intramacronucleata</taxon>
        <taxon>Oligohymenophorea</taxon>
        <taxon>Hymenostomatida</taxon>
        <taxon>Tetrahymenina</taxon>
        <taxon>Tetrahymenidae</taxon>
        <taxon>Tetrahymena</taxon>
    </lineage>
</organism>
<dbReference type="Proteomes" id="UP000009168">
    <property type="component" value="Unassembled WGS sequence"/>
</dbReference>
<proteinExistence type="predicted"/>
<sequence length="223" mass="26026">MEQVIIKVQSNQSQIYSQQQFNHFKINFFYLQIPDIYFLVSNQKIIIKLFRATFLGTEIGKCQNLTFLQLNLYYNDITNYGYSTLGLQIAVCNNLANLTLMLKQMLPLLNTSKEIKKVNQTLLKIIQLKVEKSLVVCLFEGIYKFNAQQTILSAMSINKYQAFQIQCQTQIQNKAKMKLQIKELCSLQMGQKYQQAYQIQVSVQHSTQLILKVEVKHHKILEK</sequence>
<dbReference type="SUPFAM" id="SSF52047">
    <property type="entry name" value="RNI-like"/>
    <property type="match status" value="1"/>
</dbReference>
<dbReference type="InParanoid" id="W7XGQ4"/>
<dbReference type="GeneID" id="24437682"/>